<evidence type="ECO:0000313" key="2">
    <source>
        <dbReference type="EMBL" id="KAF2180143.1"/>
    </source>
</evidence>
<keyword evidence="1" id="KW-0812">Transmembrane</keyword>
<gene>
    <name evidence="2" type="ORF">K469DRAFT_693592</name>
</gene>
<evidence type="ECO:0000313" key="3">
    <source>
        <dbReference type="Proteomes" id="UP000800200"/>
    </source>
</evidence>
<sequence length="166" mass="19037">MSTGGPFQVDTPQTDPEKQWKLDHAGKINRVSFDGLLWSFGIIAVVACFARLVFRLKKQRKLFADDGFVWFATLCQVANTGVMWHAADKMYMIEAVNSDPTVKLSMQELISLLGLVKWIFIYLVLDWTSIYSIKASILIFFRPLVRNMSIALNRFYWFSCVVNILA</sequence>
<dbReference type="OrthoDB" id="444631at2759"/>
<protein>
    <recommendedName>
        <fullName evidence="4">Integral membrane protein</fullName>
    </recommendedName>
</protein>
<dbReference type="Proteomes" id="UP000800200">
    <property type="component" value="Unassembled WGS sequence"/>
</dbReference>
<keyword evidence="3" id="KW-1185">Reference proteome</keyword>
<feature type="transmembrane region" description="Helical" evidence="1">
    <location>
        <begin position="119"/>
        <end position="141"/>
    </location>
</feature>
<keyword evidence="1" id="KW-0472">Membrane</keyword>
<feature type="transmembrane region" description="Helical" evidence="1">
    <location>
        <begin position="36"/>
        <end position="56"/>
    </location>
</feature>
<reference evidence="2" key="1">
    <citation type="journal article" date="2020" name="Stud. Mycol.">
        <title>101 Dothideomycetes genomes: a test case for predicting lifestyles and emergence of pathogens.</title>
        <authorList>
            <person name="Haridas S."/>
            <person name="Albert R."/>
            <person name="Binder M."/>
            <person name="Bloem J."/>
            <person name="Labutti K."/>
            <person name="Salamov A."/>
            <person name="Andreopoulos B."/>
            <person name="Baker S."/>
            <person name="Barry K."/>
            <person name="Bills G."/>
            <person name="Bluhm B."/>
            <person name="Cannon C."/>
            <person name="Castanera R."/>
            <person name="Culley D."/>
            <person name="Daum C."/>
            <person name="Ezra D."/>
            <person name="Gonzalez J."/>
            <person name="Henrissat B."/>
            <person name="Kuo A."/>
            <person name="Liang C."/>
            <person name="Lipzen A."/>
            <person name="Lutzoni F."/>
            <person name="Magnuson J."/>
            <person name="Mondo S."/>
            <person name="Nolan M."/>
            <person name="Ohm R."/>
            <person name="Pangilinan J."/>
            <person name="Park H.-J."/>
            <person name="Ramirez L."/>
            <person name="Alfaro M."/>
            <person name="Sun H."/>
            <person name="Tritt A."/>
            <person name="Yoshinaga Y."/>
            <person name="Zwiers L.-H."/>
            <person name="Turgeon B."/>
            <person name="Goodwin S."/>
            <person name="Spatafora J."/>
            <person name="Crous P."/>
            <person name="Grigoriev I."/>
        </authorList>
    </citation>
    <scope>NUCLEOTIDE SEQUENCE</scope>
    <source>
        <strain evidence="2">CBS 207.26</strain>
    </source>
</reference>
<accession>A0A6A6DMD1</accession>
<proteinExistence type="predicted"/>
<evidence type="ECO:0000256" key="1">
    <source>
        <dbReference type="SAM" id="Phobius"/>
    </source>
</evidence>
<organism evidence="2 3">
    <name type="scientific">Zopfia rhizophila CBS 207.26</name>
    <dbReference type="NCBI Taxonomy" id="1314779"/>
    <lineage>
        <taxon>Eukaryota</taxon>
        <taxon>Fungi</taxon>
        <taxon>Dikarya</taxon>
        <taxon>Ascomycota</taxon>
        <taxon>Pezizomycotina</taxon>
        <taxon>Dothideomycetes</taxon>
        <taxon>Dothideomycetes incertae sedis</taxon>
        <taxon>Zopfiaceae</taxon>
        <taxon>Zopfia</taxon>
    </lineage>
</organism>
<feature type="transmembrane region" description="Helical" evidence="1">
    <location>
        <begin position="68"/>
        <end position="87"/>
    </location>
</feature>
<evidence type="ECO:0008006" key="4">
    <source>
        <dbReference type="Google" id="ProtNLM"/>
    </source>
</evidence>
<dbReference type="AlphaFoldDB" id="A0A6A6DMD1"/>
<name>A0A6A6DMD1_9PEZI</name>
<keyword evidence="1" id="KW-1133">Transmembrane helix</keyword>
<dbReference type="EMBL" id="ML994660">
    <property type="protein sequence ID" value="KAF2180143.1"/>
    <property type="molecule type" value="Genomic_DNA"/>
</dbReference>